<comment type="caution">
    <text evidence="1">The sequence shown here is derived from an EMBL/GenBank/DDBJ whole genome shotgun (WGS) entry which is preliminary data.</text>
</comment>
<gene>
    <name evidence="1" type="primary">ADAP1</name>
    <name evidence="1" type="ORF">CEXT_233961</name>
</gene>
<dbReference type="CDD" id="cd13252">
    <property type="entry name" value="PH1_ADAP"/>
    <property type="match status" value="1"/>
</dbReference>
<accession>A0AAV4X3D4</accession>
<dbReference type="SUPFAM" id="SSF50729">
    <property type="entry name" value="PH domain-like"/>
    <property type="match status" value="1"/>
</dbReference>
<dbReference type="PANTHER" id="PTHR46021:SF2">
    <property type="entry name" value="ARF-GAP WITH DUAL PH DOMAIN-CONTAINING PROTEIN 1"/>
    <property type="match status" value="1"/>
</dbReference>
<dbReference type="PANTHER" id="PTHR46021">
    <property type="entry name" value="ARF-GAP WITH DUAL PH DOMAIN-CONTAINING PROTEIN 1-LIKE PROTEIN"/>
    <property type="match status" value="1"/>
</dbReference>
<dbReference type="InterPro" id="IPR011993">
    <property type="entry name" value="PH-like_dom_sf"/>
</dbReference>
<dbReference type="EMBL" id="BPLR01017074">
    <property type="protein sequence ID" value="GIY88530.1"/>
    <property type="molecule type" value="Genomic_DNA"/>
</dbReference>
<dbReference type="GO" id="GO:0005096">
    <property type="term" value="F:GTPase activator activity"/>
    <property type="evidence" value="ECO:0007669"/>
    <property type="project" value="InterPro"/>
</dbReference>
<dbReference type="AlphaFoldDB" id="A0AAV4X3D4"/>
<dbReference type="Gene3D" id="2.30.29.30">
    <property type="entry name" value="Pleckstrin-homology domain (PH domain)/Phosphotyrosine-binding domain (PTB)"/>
    <property type="match status" value="1"/>
</dbReference>
<evidence type="ECO:0000313" key="1">
    <source>
        <dbReference type="EMBL" id="GIY88530.1"/>
    </source>
</evidence>
<dbReference type="GO" id="GO:0005886">
    <property type="term" value="C:plasma membrane"/>
    <property type="evidence" value="ECO:0007669"/>
    <property type="project" value="TreeGrafter"/>
</dbReference>
<evidence type="ECO:0000313" key="2">
    <source>
        <dbReference type="Proteomes" id="UP001054945"/>
    </source>
</evidence>
<protein>
    <submittedName>
        <fullName evidence="1">Arf-GAP with dual PH domain-containing protein 1</fullName>
    </submittedName>
</protein>
<dbReference type="GO" id="GO:0005737">
    <property type="term" value="C:cytoplasm"/>
    <property type="evidence" value="ECO:0007669"/>
    <property type="project" value="TreeGrafter"/>
</dbReference>
<keyword evidence="2" id="KW-1185">Reference proteome</keyword>
<reference evidence="1 2" key="1">
    <citation type="submission" date="2021-06" db="EMBL/GenBank/DDBJ databases">
        <title>Caerostris extrusa draft genome.</title>
        <authorList>
            <person name="Kono N."/>
            <person name="Arakawa K."/>
        </authorList>
    </citation>
    <scope>NUCLEOTIDE SEQUENCE [LARGE SCALE GENOMIC DNA]</scope>
</reference>
<proteinExistence type="predicted"/>
<sequence length="134" mass="15366">MKEKNSCMLINKFTQQVLWKVICGNEERRWKVSTEKFVLSESDGTLKYFVKDSHKEPKAKIEISKLNMTFCPKKVGNPNGAQLTYVRDGSTRNIFIYSSSGSAIVDWYMAIRSIKLNKLLIAYPGTSELELSQF</sequence>
<dbReference type="GO" id="GO:0005547">
    <property type="term" value="F:phosphatidylinositol-3,4,5-trisphosphate binding"/>
    <property type="evidence" value="ECO:0007669"/>
    <property type="project" value="TreeGrafter"/>
</dbReference>
<dbReference type="GO" id="GO:1902936">
    <property type="term" value="F:phosphatidylinositol bisphosphate binding"/>
    <property type="evidence" value="ECO:0007669"/>
    <property type="project" value="InterPro"/>
</dbReference>
<dbReference type="InterPro" id="IPR052589">
    <property type="entry name" value="Arf-GAP_dual-PH_domain"/>
</dbReference>
<organism evidence="1 2">
    <name type="scientific">Caerostris extrusa</name>
    <name type="common">Bark spider</name>
    <name type="synonym">Caerostris bankana</name>
    <dbReference type="NCBI Taxonomy" id="172846"/>
    <lineage>
        <taxon>Eukaryota</taxon>
        <taxon>Metazoa</taxon>
        <taxon>Ecdysozoa</taxon>
        <taxon>Arthropoda</taxon>
        <taxon>Chelicerata</taxon>
        <taxon>Arachnida</taxon>
        <taxon>Araneae</taxon>
        <taxon>Araneomorphae</taxon>
        <taxon>Entelegynae</taxon>
        <taxon>Araneoidea</taxon>
        <taxon>Araneidae</taxon>
        <taxon>Caerostris</taxon>
    </lineage>
</organism>
<dbReference type="Proteomes" id="UP001054945">
    <property type="component" value="Unassembled WGS sequence"/>
</dbReference>
<name>A0AAV4X3D4_CAEEX</name>
<dbReference type="FunFam" id="2.30.29.30:FF:000080">
    <property type="entry name" value="Arf-GAP with dual PH domain-containing protein 1"/>
    <property type="match status" value="1"/>
</dbReference>
<dbReference type="InterPro" id="IPR037849">
    <property type="entry name" value="PH1_ADAP"/>
</dbReference>